<dbReference type="Pfam" id="PF00237">
    <property type="entry name" value="Ribosomal_L22"/>
    <property type="match status" value="1"/>
</dbReference>
<evidence type="ECO:0000313" key="5">
    <source>
        <dbReference type="EMBL" id="GFH54170.1"/>
    </source>
</evidence>
<dbReference type="GO" id="GO:0003735">
    <property type="term" value="F:structural constituent of ribosome"/>
    <property type="evidence" value="ECO:0007669"/>
    <property type="project" value="InterPro"/>
</dbReference>
<dbReference type="GO" id="GO:0002181">
    <property type="term" value="P:cytoplasmic translation"/>
    <property type="evidence" value="ECO:0007669"/>
    <property type="project" value="TreeGrafter"/>
</dbReference>
<accession>A0AAD3H8C8</accession>
<dbReference type="NCBIfam" id="TIGR01038">
    <property type="entry name" value="uL22_arch_euk"/>
    <property type="match status" value="1"/>
</dbReference>
<gene>
    <name evidence="5" type="ORF">CTEN210_10646</name>
</gene>
<sequence>MSERKDDCFLLHATPRGMKWCHKWPIIETVKSRYLFSIPNLSGLRLPQVTSLLRLNARFVQQQIAFLPSLYASHCFFSQISVMTRYSVETDSANTSKSRGSHLRVHYKHCREITHHVKGMTAAKAMKFMEDVLAFKAVVPFVKYTGGIGRKAQAKQSKAPGNCGRWPVKATAVVKDLLSNAIANAEAKGLDADALYISHAQCNRAPPGRRRTYRAHGRIGKYASQPAHIEFVLTAKAEGVAKNDDGEGEGASGKKITKKQAAKARFVKVGGDQ</sequence>
<comment type="caution">
    <text evidence="5">The sequence shown here is derived from an EMBL/GenBank/DDBJ whole genome shotgun (WGS) entry which is preliminary data.</text>
</comment>
<comment type="similarity">
    <text evidence="1 4">Belongs to the universal ribosomal protein uL22 family.</text>
</comment>
<proteinExistence type="inferred from homology"/>
<dbReference type="EMBL" id="BLLK01000047">
    <property type="protein sequence ID" value="GFH54170.1"/>
    <property type="molecule type" value="Genomic_DNA"/>
</dbReference>
<dbReference type="Proteomes" id="UP001054902">
    <property type="component" value="Unassembled WGS sequence"/>
</dbReference>
<evidence type="ECO:0000256" key="2">
    <source>
        <dbReference type="ARBA" id="ARBA00022980"/>
    </source>
</evidence>
<dbReference type="GO" id="GO:0022625">
    <property type="term" value="C:cytosolic large ribosomal subunit"/>
    <property type="evidence" value="ECO:0007669"/>
    <property type="project" value="TreeGrafter"/>
</dbReference>
<evidence type="ECO:0000313" key="6">
    <source>
        <dbReference type="Proteomes" id="UP001054902"/>
    </source>
</evidence>
<keyword evidence="2 4" id="KW-0689">Ribosomal protein</keyword>
<dbReference type="PANTHER" id="PTHR11593:SF10">
    <property type="entry name" value="60S RIBOSOMAL PROTEIN L17"/>
    <property type="match status" value="1"/>
</dbReference>
<dbReference type="CDD" id="cd00336">
    <property type="entry name" value="Ribosomal_L22"/>
    <property type="match status" value="1"/>
</dbReference>
<dbReference type="PANTHER" id="PTHR11593">
    <property type="entry name" value="60S RIBOSOMAL PROTEIN L17"/>
    <property type="match status" value="1"/>
</dbReference>
<dbReference type="InterPro" id="IPR005721">
    <property type="entry name" value="Ribosomal_uL22_euk/arc"/>
</dbReference>
<protein>
    <recommendedName>
        <fullName evidence="7">50S ribosomal protein L22, chloroplastic</fullName>
    </recommendedName>
</protein>
<evidence type="ECO:0000256" key="1">
    <source>
        <dbReference type="ARBA" id="ARBA00009451"/>
    </source>
</evidence>
<dbReference type="Gene3D" id="3.90.470.10">
    <property type="entry name" value="Ribosomal protein L22/L17"/>
    <property type="match status" value="1"/>
</dbReference>
<reference evidence="5 6" key="1">
    <citation type="journal article" date="2021" name="Sci. Rep.">
        <title>The genome of the diatom Chaetoceros tenuissimus carries an ancient integrated fragment of an extant virus.</title>
        <authorList>
            <person name="Hongo Y."/>
            <person name="Kimura K."/>
            <person name="Takaki Y."/>
            <person name="Yoshida Y."/>
            <person name="Baba S."/>
            <person name="Kobayashi G."/>
            <person name="Nagasaki K."/>
            <person name="Hano T."/>
            <person name="Tomaru Y."/>
        </authorList>
    </citation>
    <scope>NUCLEOTIDE SEQUENCE [LARGE SCALE GENOMIC DNA]</scope>
    <source>
        <strain evidence="5 6">NIES-3715</strain>
    </source>
</reference>
<evidence type="ECO:0000256" key="4">
    <source>
        <dbReference type="RuleBase" id="RU004005"/>
    </source>
</evidence>
<dbReference type="AlphaFoldDB" id="A0AAD3H8C8"/>
<dbReference type="InterPro" id="IPR036394">
    <property type="entry name" value="Ribosomal_uL22_sf"/>
</dbReference>
<keyword evidence="6" id="KW-1185">Reference proteome</keyword>
<dbReference type="SUPFAM" id="SSF54843">
    <property type="entry name" value="Ribosomal protein L22"/>
    <property type="match status" value="1"/>
</dbReference>
<evidence type="ECO:0008006" key="7">
    <source>
        <dbReference type="Google" id="ProtNLM"/>
    </source>
</evidence>
<keyword evidence="3 4" id="KW-0687">Ribonucleoprotein</keyword>
<evidence type="ECO:0000256" key="3">
    <source>
        <dbReference type="ARBA" id="ARBA00023274"/>
    </source>
</evidence>
<name>A0AAD3H8C8_9STRA</name>
<organism evidence="5 6">
    <name type="scientific">Chaetoceros tenuissimus</name>
    <dbReference type="NCBI Taxonomy" id="426638"/>
    <lineage>
        <taxon>Eukaryota</taxon>
        <taxon>Sar</taxon>
        <taxon>Stramenopiles</taxon>
        <taxon>Ochrophyta</taxon>
        <taxon>Bacillariophyta</taxon>
        <taxon>Coscinodiscophyceae</taxon>
        <taxon>Chaetocerotophycidae</taxon>
        <taxon>Chaetocerotales</taxon>
        <taxon>Chaetocerotaceae</taxon>
        <taxon>Chaetoceros</taxon>
    </lineage>
</organism>
<dbReference type="InterPro" id="IPR001063">
    <property type="entry name" value="Ribosomal_uL22"/>
</dbReference>